<keyword evidence="11" id="KW-1185">Reference proteome</keyword>
<protein>
    <submittedName>
        <fullName evidence="12">Gamma-aminobutyric acid type B receptor subunit 2</fullName>
    </submittedName>
</protein>
<dbReference type="PRINTS" id="PR01176">
    <property type="entry name" value="GABABRECEPTR"/>
</dbReference>
<dbReference type="Proteomes" id="UP001652582">
    <property type="component" value="Chromosome 9"/>
</dbReference>
<evidence type="ECO:0000256" key="1">
    <source>
        <dbReference type="ARBA" id="ARBA00004141"/>
    </source>
</evidence>
<evidence type="ECO:0000256" key="7">
    <source>
        <dbReference type="ARBA" id="ARBA00023180"/>
    </source>
</evidence>
<proteinExistence type="predicted"/>
<feature type="transmembrane region" description="Helical" evidence="9">
    <location>
        <begin position="1014"/>
        <end position="1036"/>
    </location>
</feature>
<accession>A0ABM3LK45</accession>
<evidence type="ECO:0000313" key="12">
    <source>
        <dbReference type="RefSeq" id="XP_052739444.1"/>
    </source>
</evidence>
<dbReference type="PANTHER" id="PTHR10519:SF46">
    <property type="entry name" value="METABOTROPIC GABA-B RECEPTOR SUBTYPE 3, ISOFORM A"/>
    <property type="match status" value="1"/>
</dbReference>
<evidence type="ECO:0000313" key="11">
    <source>
        <dbReference type="Proteomes" id="UP001652582"/>
    </source>
</evidence>
<dbReference type="CDD" id="cd15047">
    <property type="entry name" value="7tmC_GABA-B-like"/>
    <property type="match status" value="1"/>
</dbReference>
<feature type="transmembrane region" description="Helical" evidence="9">
    <location>
        <begin position="21"/>
        <end position="39"/>
    </location>
</feature>
<evidence type="ECO:0000256" key="5">
    <source>
        <dbReference type="ARBA" id="ARBA00023136"/>
    </source>
</evidence>
<dbReference type="InterPro" id="IPR002455">
    <property type="entry name" value="GPCR3_GABA-B"/>
</dbReference>
<dbReference type="Pfam" id="PF01094">
    <property type="entry name" value="ANF_receptor"/>
    <property type="match status" value="1"/>
</dbReference>
<organism evidence="11 12">
    <name type="scientific">Bicyclus anynana</name>
    <name type="common">Squinting bush brown butterfly</name>
    <dbReference type="NCBI Taxonomy" id="110368"/>
    <lineage>
        <taxon>Eukaryota</taxon>
        <taxon>Metazoa</taxon>
        <taxon>Ecdysozoa</taxon>
        <taxon>Arthropoda</taxon>
        <taxon>Hexapoda</taxon>
        <taxon>Insecta</taxon>
        <taxon>Pterygota</taxon>
        <taxon>Neoptera</taxon>
        <taxon>Endopterygota</taxon>
        <taxon>Lepidoptera</taxon>
        <taxon>Glossata</taxon>
        <taxon>Ditrysia</taxon>
        <taxon>Papilionoidea</taxon>
        <taxon>Nymphalidae</taxon>
        <taxon>Satyrinae</taxon>
        <taxon>Satyrini</taxon>
        <taxon>Mycalesina</taxon>
        <taxon>Bicyclus</taxon>
    </lineage>
</organism>
<feature type="domain" description="G-protein coupled receptors family 3 profile" evidence="10">
    <location>
        <begin position="840"/>
        <end position="1042"/>
    </location>
</feature>
<keyword evidence="5 9" id="KW-0472">Membrane</keyword>
<feature type="transmembrane region" description="Helical" evidence="9">
    <location>
        <begin position="774"/>
        <end position="798"/>
    </location>
</feature>
<keyword evidence="7" id="KW-0325">Glycoprotein</keyword>
<dbReference type="PRINTS" id="PR00248">
    <property type="entry name" value="GPCRMGR"/>
</dbReference>
<name>A0ABM3LK45_BICAN</name>
<reference evidence="12" key="1">
    <citation type="submission" date="2025-08" db="UniProtKB">
        <authorList>
            <consortium name="RefSeq"/>
        </authorList>
    </citation>
    <scope>IDENTIFICATION</scope>
</reference>
<dbReference type="InterPro" id="IPR001828">
    <property type="entry name" value="ANF_lig-bd_rcpt"/>
</dbReference>
<dbReference type="CDD" id="cd06366">
    <property type="entry name" value="PBP1_GABAb_receptor"/>
    <property type="match status" value="1"/>
</dbReference>
<dbReference type="InterPro" id="IPR017978">
    <property type="entry name" value="GPCR_3_C"/>
</dbReference>
<feature type="transmembrane region" description="Helical" evidence="9">
    <location>
        <begin position="892"/>
        <end position="913"/>
    </location>
</feature>
<keyword evidence="8" id="KW-0807">Transducer</keyword>
<evidence type="ECO:0000256" key="3">
    <source>
        <dbReference type="ARBA" id="ARBA00022989"/>
    </source>
</evidence>
<keyword evidence="2 9" id="KW-0812">Transmembrane</keyword>
<dbReference type="GeneID" id="112055596"/>
<dbReference type="PROSITE" id="PS50259">
    <property type="entry name" value="G_PROTEIN_RECEP_F3_4"/>
    <property type="match status" value="1"/>
</dbReference>
<keyword evidence="6 12" id="KW-0675">Receptor</keyword>
<sequence>MRRARRPSTLYLYSPPREPTLNAPHIFLFLPLFLLIFPISHTQMTNYNATLTKHSTIEKTKDHKFLTNESKSSDTSELSKELEQNTQFDFNYNKRFNVYLALLNRFRRKATDNNKHNNLDTTTPKELFNTTLYRKLNPEPIHTKSILVDDFENNNLIEDDKNYNTKSNQVTTSPANVTNNNLLKLGKDRIKQETMGKLKIDDETRSKLFFDYSKNYKTSEEPTTTTNISTSNTNLSKQTIKSGKEETMGKLKIDDETRSKLFFDYSSTFNRSNSIHDDKEFSTQRAISGADEFELGDKNLTIEDETVARKFSNNSLDPPANLSHPSIKGDGRSTNPGFIDGFRQNTTSRIVSILGLFELSVGDFPRADGKSELAAAKLAVHHVNQQTLLPGYKLHLITNDTKCDPGVGVDRFFHALYTERQSRLVMLLGSACSEVTESIAKIVPYWNIVQVSFGSTSPALSDRSEFPLFCRTVAPDSSHNPARIAFIRQFGWDTVTAFSQNEEIYSLAVNELVTQLEAANITCAASITFAETDFKEQLQQLKKLDTRIIIGSFSQEMLPKIFCEAYQLGMFGAEYAWLVAGAPPRIRGVAPCARTQLARALEGLVSVTAHRGIVGDVVSYSGLTSEMFYREMQGAGVPISPFAPHTYDAVWAIALALSRAEMLWRSLESEDSTRLGLGHFDYNRKDMAEEFLNQIGNLSFLGVSGPVSFNGADRIGMSAFYQIQGGRPKAVGLYTHGREMTCPECSRPQWAGGVPAARRVLVSRVDSVWAPARLAVAALSGAGVALALAFLAFNLHYSKRRFIKLSSPRLNNMTLIGCVLVYTAVALLGVDNAILPSYIPFSAMCTGRVYIMSAGFSLAFGSMFAKTYRVHRIFISNRSGVCKTKLLQDTPLISLVCALLVIDGLIVTLWAILDPMERHLKNLTIEISSTDRSVVYQPQIEVCKSQNTTGWLCALYAYKGLLLIVGVYMAWETRNVEISALNDSKYIGISVYSVVITSASVVVIGTIISERATLAYITITSLILIATTSTLCLLFLPKIIAIKCKAQDDPVIQSMGLRLECKTRRFVTDETQELHFRIEIQNKVYKREVAALDREIGRLEKLLAEPLELSSGSTASIVLHRRAELNTVAEEDRTDKDKRTPSISGGLPMLLLSVLPPVIPRASWPSAEACRGRNSVSFSSQPKLNRKSQPSIDLYNLCLNKREENQGFLKRLRSFFGSKTSSRKASAISIADPTGQSIASALRMHVGMIAGLVPSRKHSMVLSCNTLHVPHPELKLRRESFARSGPIIRVTDDETTCSKYEPSCSKYEPVNLNNLSDKSISSGTHKYVAEPETKVNFVLPTTHRRPMSHQSSCERFKGSPRFPHRIAPATTSLTALNKRKTSADSVFHISDTVFDEQRRYSHQSVCNKEDKEKAILESRWRSTEDARPGPSTRN</sequence>
<keyword evidence="3 9" id="KW-1133">Transmembrane helix</keyword>
<keyword evidence="4" id="KW-0297">G-protein coupled receptor</keyword>
<comment type="subcellular location">
    <subcellularLocation>
        <location evidence="1">Membrane</location>
        <topology evidence="1">Multi-pass membrane protein</topology>
    </subcellularLocation>
</comment>
<evidence type="ECO:0000256" key="8">
    <source>
        <dbReference type="ARBA" id="ARBA00023224"/>
    </source>
</evidence>
<dbReference type="SUPFAM" id="SSF53822">
    <property type="entry name" value="Periplasmic binding protein-like I"/>
    <property type="match status" value="1"/>
</dbReference>
<evidence type="ECO:0000256" key="9">
    <source>
        <dbReference type="SAM" id="Phobius"/>
    </source>
</evidence>
<dbReference type="Pfam" id="PF00003">
    <property type="entry name" value="7tm_3"/>
    <property type="match status" value="1"/>
</dbReference>
<evidence type="ECO:0000256" key="6">
    <source>
        <dbReference type="ARBA" id="ARBA00023170"/>
    </source>
</evidence>
<gene>
    <name evidence="12" type="primary">LOC112055596</name>
</gene>
<feature type="transmembrane region" description="Helical" evidence="9">
    <location>
        <begin position="810"/>
        <end position="830"/>
    </location>
</feature>
<dbReference type="InterPro" id="IPR000337">
    <property type="entry name" value="GPCR_3"/>
</dbReference>
<dbReference type="RefSeq" id="XP_052739444.1">
    <property type="nucleotide sequence ID" value="XM_052883484.1"/>
</dbReference>
<feature type="transmembrane region" description="Helical" evidence="9">
    <location>
        <begin position="850"/>
        <end position="871"/>
    </location>
</feature>
<dbReference type="Gene3D" id="3.40.50.2300">
    <property type="match status" value="2"/>
</dbReference>
<dbReference type="InterPro" id="IPR028082">
    <property type="entry name" value="Peripla_BP_I"/>
</dbReference>
<feature type="transmembrane region" description="Helical" evidence="9">
    <location>
        <begin position="986"/>
        <end position="1008"/>
    </location>
</feature>
<dbReference type="PRINTS" id="PR01177">
    <property type="entry name" value="GABAB1RECPTR"/>
</dbReference>
<evidence type="ECO:0000256" key="4">
    <source>
        <dbReference type="ARBA" id="ARBA00023040"/>
    </source>
</evidence>
<feature type="transmembrane region" description="Helical" evidence="9">
    <location>
        <begin position="949"/>
        <end position="971"/>
    </location>
</feature>
<evidence type="ECO:0000256" key="2">
    <source>
        <dbReference type="ARBA" id="ARBA00022692"/>
    </source>
</evidence>
<evidence type="ECO:0000259" key="10">
    <source>
        <dbReference type="PROSITE" id="PS50259"/>
    </source>
</evidence>
<dbReference type="PANTHER" id="PTHR10519">
    <property type="entry name" value="GABA-B RECEPTOR"/>
    <property type="match status" value="1"/>
</dbReference>